<keyword evidence="1" id="KW-1133">Transmembrane helix</keyword>
<feature type="transmembrane region" description="Helical" evidence="1">
    <location>
        <begin position="20"/>
        <end position="42"/>
    </location>
</feature>
<dbReference type="RefSeq" id="WP_227778144.1">
    <property type="nucleotide sequence ID" value="NZ_BAABKX010000013.1"/>
</dbReference>
<evidence type="ECO:0000313" key="2">
    <source>
        <dbReference type="EMBL" id="GAA5053417.1"/>
    </source>
</evidence>
<dbReference type="AlphaFoldDB" id="A0AAV3UJC5"/>
<protein>
    <submittedName>
        <fullName evidence="2">Uncharacterized protein</fullName>
    </submittedName>
</protein>
<sequence length="96" mass="9758">MFVYGPQLLLVGSTTSIATSTITAVIGVVALSAGTQGFLYMAASYLERAALVVGAVVLIAPGPLTDMLGFAVIAAVFLKQYAVNEPPETPTPAGTN</sequence>
<evidence type="ECO:0000256" key="1">
    <source>
        <dbReference type="SAM" id="Phobius"/>
    </source>
</evidence>
<dbReference type="EMBL" id="BAABKX010000013">
    <property type="protein sequence ID" value="GAA5053417.1"/>
    <property type="molecule type" value="Genomic_DNA"/>
</dbReference>
<evidence type="ECO:0000313" key="3">
    <source>
        <dbReference type="Proteomes" id="UP001501729"/>
    </source>
</evidence>
<dbReference type="GeneID" id="68616881"/>
<organism evidence="2 3">
    <name type="scientific">Haladaptatus pallidirubidus</name>
    <dbReference type="NCBI Taxonomy" id="1008152"/>
    <lineage>
        <taxon>Archaea</taxon>
        <taxon>Methanobacteriati</taxon>
        <taxon>Methanobacteriota</taxon>
        <taxon>Stenosarchaea group</taxon>
        <taxon>Halobacteria</taxon>
        <taxon>Halobacteriales</taxon>
        <taxon>Haladaptataceae</taxon>
        <taxon>Haladaptatus</taxon>
    </lineage>
</organism>
<name>A0AAV3UJC5_9EURY</name>
<keyword evidence="3" id="KW-1185">Reference proteome</keyword>
<feature type="transmembrane region" description="Helical" evidence="1">
    <location>
        <begin position="49"/>
        <end position="78"/>
    </location>
</feature>
<keyword evidence="1" id="KW-0472">Membrane</keyword>
<accession>A0AAV3UJC5</accession>
<proteinExistence type="predicted"/>
<comment type="caution">
    <text evidence="2">The sequence shown here is derived from an EMBL/GenBank/DDBJ whole genome shotgun (WGS) entry which is preliminary data.</text>
</comment>
<reference evidence="2 3" key="1">
    <citation type="journal article" date="2019" name="Int. J. Syst. Evol. Microbiol.">
        <title>The Global Catalogue of Microorganisms (GCM) 10K type strain sequencing project: providing services to taxonomists for standard genome sequencing and annotation.</title>
        <authorList>
            <consortium name="The Broad Institute Genomics Platform"/>
            <consortium name="The Broad Institute Genome Sequencing Center for Infectious Disease"/>
            <person name="Wu L."/>
            <person name="Ma J."/>
        </authorList>
    </citation>
    <scope>NUCLEOTIDE SEQUENCE [LARGE SCALE GENOMIC DNA]</scope>
    <source>
        <strain evidence="2 3">JCM 17504</strain>
    </source>
</reference>
<dbReference type="Proteomes" id="UP001501729">
    <property type="component" value="Unassembled WGS sequence"/>
</dbReference>
<gene>
    <name evidence="2" type="ORF">GCM10025751_30660</name>
</gene>
<keyword evidence="1" id="KW-0812">Transmembrane</keyword>